<evidence type="ECO:0000256" key="1">
    <source>
        <dbReference type="SAM" id="SignalP"/>
    </source>
</evidence>
<dbReference type="AlphaFoldDB" id="A0A2U3KMB2"/>
<dbReference type="InterPro" id="IPR039448">
    <property type="entry name" value="Beta_helix"/>
</dbReference>
<gene>
    <name evidence="3" type="ORF">SBA1_320037</name>
</gene>
<dbReference type="Pfam" id="PF13229">
    <property type="entry name" value="Beta_helix"/>
    <property type="match status" value="1"/>
</dbReference>
<proteinExistence type="predicted"/>
<dbReference type="OrthoDB" id="159063at2"/>
<keyword evidence="1" id="KW-0732">Signal</keyword>
<dbReference type="InterPro" id="IPR012334">
    <property type="entry name" value="Pectin_lyas_fold"/>
</dbReference>
<feature type="signal peptide" evidence="1">
    <location>
        <begin position="1"/>
        <end position="30"/>
    </location>
</feature>
<evidence type="ECO:0000313" key="4">
    <source>
        <dbReference type="Proteomes" id="UP000238701"/>
    </source>
</evidence>
<protein>
    <recommendedName>
        <fullName evidence="2">Right handed beta helix domain-containing protein</fullName>
    </recommendedName>
</protein>
<organism evidence="3 4">
    <name type="scientific">Candidatus Sulfotelmatobacter kueseliae</name>
    <dbReference type="NCBI Taxonomy" id="2042962"/>
    <lineage>
        <taxon>Bacteria</taxon>
        <taxon>Pseudomonadati</taxon>
        <taxon>Acidobacteriota</taxon>
        <taxon>Terriglobia</taxon>
        <taxon>Terriglobales</taxon>
        <taxon>Candidatus Korobacteraceae</taxon>
        <taxon>Candidatus Sulfotelmatobacter</taxon>
    </lineage>
</organism>
<sequence>MKHVARSRRAPLVALGALFLWWSAALPACAQSCTGVQIAGGTSNANIQIALNTHPAGTTFCFAKGTYRIATPLQPKNNQRLMAVQARAATLNGAKVISAFVKSGSNWVAAGNLPQTATADKECIVKGCTIEQDVYLDNLPLTRVLSPSALGLGKFYEQFGANGGQIYLRDNPTGHTVEQAYAPNVIRSASSGVAVQGFVVEKVASSAQFGAIDAEYSSGPGWTIENNEVRYSHGVGITSFPHASGTGGSTIAGNYVHHNGQEGIEGYGDNLTVSNNEIAFNNTAGFNPEWESGGAKFGGAPEIQNLLVKGNNVHDNYGPGLWCDINCYNVTFESNTVANNKYNGSGVGIFYEISDLAVIKNNTLSNNGPAAGNNGFYAGADIIISASPHVTVYGNTLSSSVNGIGMLQQVRDDTCSFHGNSTYPDGTQVCPNLGASGPSHQVHDTLIHDNNSTETAGDGLGEIAGLDDDTGVNSSFSGNNLYVHNTYHLPALGNVYFSWSKVKVDPARWQSDGQDLTGTFVSP</sequence>
<dbReference type="SUPFAM" id="SSF51126">
    <property type="entry name" value="Pectin lyase-like"/>
    <property type="match status" value="1"/>
</dbReference>
<dbReference type="InterPro" id="IPR006626">
    <property type="entry name" value="PbH1"/>
</dbReference>
<dbReference type="EMBL" id="OMOD01000125">
    <property type="protein sequence ID" value="SPF40707.1"/>
    <property type="molecule type" value="Genomic_DNA"/>
</dbReference>
<reference evidence="4" key="1">
    <citation type="submission" date="2018-02" db="EMBL/GenBank/DDBJ databases">
        <authorList>
            <person name="Hausmann B."/>
        </authorList>
    </citation>
    <scope>NUCLEOTIDE SEQUENCE [LARGE SCALE GENOMIC DNA]</scope>
    <source>
        <strain evidence="4">Peat soil MAG SbA1</strain>
    </source>
</reference>
<feature type="domain" description="Right handed beta helix" evidence="2">
    <location>
        <begin position="216"/>
        <end position="397"/>
    </location>
</feature>
<dbReference type="Gene3D" id="2.160.20.10">
    <property type="entry name" value="Single-stranded right-handed beta-helix, Pectin lyase-like"/>
    <property type="match status" value="1"/>
</dbReference>
<evidence type="ECO:0000259" key="2">
    <source>
        <dbReference type="Pfam" id="PF13229"/>
    </source>
</evidence>
<dbReference type="Proteomes" id="UP000238701">
    <property type="component" value="Unassembled WGS sequence"/>
</dbReference>
<feature type="chain" id="PRO_5015743402" description="Right handed beta helix domain-containing protein" evidence="1">
    <location>
        <begin position="31"/>
        <end position="523"/>
    </location>
</feature>
<accession>A0A2U3KMB2</accession>
<dbReference type="InterPro" id="IPR011050">
    <property type="entry name" value="Pectin_lyase_fold/virulence"/>
</dbReference>
<dbReference type="SMART" id="SM00710">
    <property type="entry name" value="PbH1"/>
    <property type="match status" value="6"/>
</dbReference>
<evidence type="ECO:0000313" key="3">
    <source>
        <dbReference type="EMBL" id="SPF40707.1"/>
    </source>
</evidence>
<name>A0A2U3KMB2_9BACT</name>